<dbReference type="RefSeq" id="WP_145240936.1">
    <property type="nucleotide sequence ID" value="NZ_CP036273.1"/>
</dbReference>
<dbReference type="Proteomes" id="UP000319576">
    <property type="component" value="Chromosome"/>
</dbReference>
<reference evidence="1 2" key="1">
    <citation type="submission" date="2019-02" db="EMBL/GenBank/DDBJ databases">
        <title>Deep-cultivation of Planctomycetes and their phenomic and genomic characterization uncovers novel biology.</title>
        <authorList>
            <person name="Wiegand S."/>
            <person name="Jogler M."/>
            <person name="Boedeker C."/>
            <person name="Pinto D."/>
            <person name="Vollmers J."/>
            <person name="Rivas-Marin E."/>
            <person name="Kohn T."/>
            <person name="Peeters S.H."/>
            <person name="Heuer A."/>
            <person name="Rast P."/>
            <person name="Oberbeckmann S."/>
            <person name="Bunk B."/>
            <person name="Jeske O."/>
            <person name="Meyerdierks A."/>
            <person name="Storesund J.E."/>
            <person name="Kallscheuer N."/>
            <person name="Luecker S."/>
            <person name="Lage O.M."/>
            <person name="Pohl T."/>
            <person name="Merkel B.J."/>
            <person name="Hornburger P."/>
            <person name="Mueller R.-W."/>
            <person name="Bruemmer F."/>
            <person name="Labrenz M."/>
            <person name="Spormann A.M."/>
            <person name="Op den Camp H."/>
            <person name="Overmann J."/>
            <person name="Amann R."/>
            <person name="Jetten M.S.M."/>
            <person name="Mascher T."/>
            <person name="Medema M.H."/>
            <person name="Devos D.P."/>
            <person name="Kaster A.-K."/>
            <person name="Ovreas L."/>
            <person name="Rohde M."/>
            <person name="Galperin M.Y."/>
            <person name="Jogler C."/>
        </authorList>
    </citation>
    <scope>NUCLEOTIDE SEQUENCE [LARGE SCALE GENOMIC DNA]</scope>
    <source>
        <strain evidence="1 2">ETA_A1</strain>
    </source>
</reference>
<dbReference type="EMBL" id="CP036273">
    <property type="protein sequence ID" value="QDU21746.1"/>
    <property type="molecule type" value="Genomic_DNA"/>
</dbReference>
<sequence>MGLSPADLVADITRRSQSRQPDSLVLAYWFCPDGPRKEYATAVTATTRDLVPLVVSGGFQVANNLIADLSKLIAEHEPELRHREPPTPDHPLILLLLSREEFRLPQTASAARLPDWFPGLGGTEVAVWIEDLSRSAAVAWDHPSIQPSELHAEVYRLDLAVGRRLREVNAAQHAAGDPWFQLAREVYKTKPATFAEAIDRGMTTLAAVTNQAKYRMALDPRHPLTPVAAGVLLVGRSTPDSLTGIGKKFADALGMAIDPPTVHRPLTALLEETTNPTDKKNKAGLFGQTVLQAAYTAHRLYSVAAHTDEYPFYPLVLVRSVISDVAQAVRTAAQAVETRHGSSS</sequence>
<dbReference type="OrthoDB" id="4021359at2"/>
<dbReference type="KEGG" id="uli:ETAA1_37190"/>
<name>A0A517XW64_9BACT</name>
<proteinExistence type="predicted"/>
<organism evidence="1 2">
    <name type="scientific">Urbifossiella limnaea</name>
    <dbReference type="NCBI Taxonomy" id="2528023"/>
    <lineage>
        <taxon>Bacteria</taxon>
        <taxon>Pseudomonadati</taxon>
        <taxon>Planctomycetota</taxon>
        <taxon>Planctomycetia</taxon>
        <taxon>Gemmatales</taxon>
        <taxon>Gemmataceae</taxon>
        <taxon>Urbifossiella</taxon>
    </lineage>
</organism>
<gene>
    <name evidence="1" type="ORF">ETAA1_37190</name>
</gene>
<evidence type="ECO:0000313" key="2">
    <source>
        <dbReference type="Proteomes" id="UP000319576"/>
    </source>
</evidence>
<accession>A0A517XW64</accession>
<keyword evidence="2" id="KW-1185">Reference proteome</keyword>
<dbReference type="AlphaFoldDB" id="A0A517XW64"/>
<protein>
    <submittedName>
        <fullName evidence="1">Uncharacterized protein</fullName>
    </submittedName>
</protein>
<evidence type="ECO:0000313" key="1">
    <source>
        <dbReference type="EMBL" id="QDU21746.1"/>
    </source>
</evidence>